<proteinExistence type="inferred from homology"/>
<dbReference type="Gene3D" id="2.60.40.10">
    <property type="entry name" value="Immunoglobulins"/>
    <property type="match status" value="1"/>
</dbReference>
<comment type="similarity">
    <text evidence="1">Belongs to the glycosyl hydrolase 3 family.</text>
</comment>
<evidence type="ECO:0000256" key="3">
    <source>
        <dbReference type="SAM" id="SignalP"/>
    </source>
</evidence>
<dbReference type="InterPro" id="IPR001764">
    <property type="entry name" value="Glyco_hydro_3_N"/>
</dbReference>
<feature type="domain" description="Fibronectin type III-like" evidence="4">
    <location>
        <begin position="824"/>
        <end position="897"/>
    </location>
</feature>
<dbReference type="Gene3D" id="3.40.50.1700">
    <property type="entry name" value="Glycoside hydrolase family 3 C-terminal domain"/>
    <property type="match status" value="1"/>
</dbReference>
<dbReference type="SUPFAM" id="SSF52279">
    <property type="entry name" value="Beta-D-glucan exohydrolase, C-terminal domain"/>
    <property type="match status" value="1"/>
</dbReference>
<dbReference type="InterPro" id="IPR036881">
    <property type="entry name" value="Glyco_hydro_3_C_sf"/>
</dbReference>
<dbReference type="Pfam" id="PF00933">
    <property type="entry name" value="Glyco_hydro_3"/>
    <property type="match status" value="1"/>
</dbReference>
<dbReference type="InterPro" id="IPR013783">
    <property type="entry name" value="Ig-like_fold"/>
</dbReference>
<dbReference type="InterPro" id="IPR050288">
    <property type="entry name" value="Cellulose_deg_GH3"/>
</dbReference>
<dbReference type="STRING" id="546874.SAMN04488544_0708"/>
<protein>
    <submittedName>
        <fullName evidence="5">Beta-glucosidase</fullName>
    </submittedName>
</protein>
<dbReference type="InterPro" id="IPR002772">
    <property type="entry name" value="Glyco_hydro_3_C"/>
</dbReference>
<dbReference type="Gene3D" id="3.20.20.300">
    <property type="entry name" value="Glycoside hydrolase, family 3, N-terminal domain"/>
    <property type="match status" value="1"/>
</dbReference>
<dbReference type="GO" id="GO:0009251">
    <property type="term" value="P:glucan catabolic process"/>
    <property type="evidence" value="ECO:0007669"/>
    <property type="project" value="TreeGrafter"/>
</dbReference>
<dbReference type="EMBL" id="LT629799">
    <property type="protein sequence ID" value="SDU83584.1"/>
    <property type="molecule type" value="Genomic_DNA"/>
</dbReference>
<dbReference type="Pfam" id="PF14310">
    <property type="entry name" value="Fn3-like"/>
    <property type="match status" value="1"/>
</dbReference>
<evidence type="ECO:0000313" key="6">
    <source>
        <dbReference type="Proteomes" id="UP000198825"/>
    </source>
</evidence>
<organism evidence="5 6">
    <name type="scientific">Microlunatus sagamiharensis</name>
    <dbReference type="NCBI Taxonomy" id="546874"/>
    <lineage>
        <taxon>Bacteria</taxon>
        <taxon>Bacillati</taxon>
        <taxon>Actinomycetota</taxon>
        <taxon>Actinomycetes</taxon>
        <taxon>Propionibacteriales</taxon>
        <taxon>Propionibacteriaceae</taxon>
        <taxon>Microlunatus</taxon>
    </lineage>
</organism>
<reference evidence="6" key="1">
    <citation type="submission" date="2016-10" db="EMBL/GenBank/DDBJ databases">
        <authorList>
            <person name="Varghese N."/>
            <person name="Submissions S."/>
        </authorList>
    </citation>
    <scope>NUCLEOTIDE SEQUENCE [LARGE SCALE GENOMIC DNA]</scope>
    <source>
        <strain evidence="6">DSM 21743</strain>
    </source>
</reference>
<dbReference type="SMART" id="SM01217">
    <property type="entry name" value="Fn3_like"/>
    <property type="match status" value="1"/>
</dbReference>
<dbReference type="RefSeq" id="WP_172825743.1">
    <property type="nucleotide sequence ID" value="NZ_LT629799.1"/>
</dbReference>
<dbReference type="InterPro" id="IPR036962">
    <property type="entry name" value="Glyco_hydro_3_N_sf"/>
</dbReference>
<dbReference type="Gene3D" id="2.60.120.380">
    <property type="match status" value="1"/>
</dbReference>
<feature type="chain" id="PRO_5009279616" evidence="3">
    <location>
        <begin position="29"/>
        <end position="909"/>
    </location>
</feature>
<dbReference type="InterPro" id="IPR006311">
    <property type="entry name" value="TAT_signal"/>
</dbReference>
<dbReference type="PRINTS" id="PR00133">
    <property type="entry name" value="GLHYDRLASE3"/>
</dbReference>
<dbReference type="Pfam" id="PF01915">
    <property type="entry name" value="Glyco_hydro_3_C"/>
    <property type="match status" value="1"/>
</dbReference>
<keyword evidence="3" id="KW-0732">Signal</keyword>
<evidence type="ECO:0000313" key="5">
    <source>
        <dbReference type="EMBL" id="SDU83584.1"/>
    </source>
</evidence>
<dbReference type="PANTHER" id="PTHR42715:SF10">
    <property type="entry name" value="BETA-GLUCOSIDASE"/>
    <property type="match status" value="1"/>
</dbReference>
<dbReference type="Proteomes" id="UP000198825">
    <property type="component" value="Chromosome I"/>
</dbReference>
<dbReference type="InterPro" id="IPR026891">
    <property type="entry name" value="Fn3-like"/>
</dbReference>
<gene>
    <name evidence="5" type="ORF">SAMN04488544_0708</name>
</gene>
<dbReference type="InterPro" id="IPR017853">
    <property type="entry name" value="GH"/>
</dbReference>
<dbReference type="AlphaFoldDB" id="A0A1H2LRU2"/>
<dbReference type="SUPFAM" id="SSF51445">
    <property type="entry name" value="(Trans)glycosidases"/>
    <property type="match status" value="1"/>
</dbReference>
<evidence type="ECO:0000256" key="2">
    <source>
        <dbReference type="ARBA" id="ARBA00022801"/>
    </source>
</evidence>
<evidence type="ECO:0000259" key="4">
    <source>
        <dbReference type="SMART" id="SM01217"/>
    </source>
</evidence>
<dbReference type="GO" id="GO:0008422">
    <property type="term" value="F:beta-glucosidase activity"/>
    <property type="evidence" value="ECO:0007669"/>
    <property type="project" value="TreeGrafter"/>
</dbReference>
<keyword evidence="2" id="KW-0378">Hydrolase</keyword>
<dbReference type="PROSITE" id="PS51318">
    <property type="entry name" value="TAT"/>
    <property type="match status" value="1"/>
</dbReference>
<name>A0A1H2LRU2_9ACTN</name>
<keyword evidence="6" id="KW-1185">Reference proteome</keyword>
<evidence type="ECO:0000256" key="1">
    <source>
        <dbReference type="ARBA" id="ARBA00005336"/>
    </source>
</evidence>
<dbReference type="PANTHER" id="PTHR42715">
    <property type="entry name" value="BETA-GLUCOSIDASE"/>
    <property type="match status" value="1"/>
</dbReference>
<feature type="signal peptide" evidence="3">
    <location>
        <begin position="1"/>
        <end position="28"/>
    </location>
</feature>
<sequence length="909" mass="95465">MTTARRRLLAATGCAAIALSGLTSTALAAPDGATSPPIVTGAPRTATVDYLLSAMSVDEKLQLVHGGTDPDPHGSAGIILGVPRLGVPDFREADAQGINVYKDATAYPGRLGLAGSFDRDAFSRFGQAVGQEGRALDVDLVYGPQIDLARFPTWQRNMTTNGEDPFVSAEMGQTEINGIQSQGLLSQVKHFAFYDGQNQNATSVVNDQAARQLYLPPYEAAVKQGQVSSLMCSYAIYQIAGFEDQPDYACQNSGGLNDILKAQWDFKGFVTSDYGGSHATSDLLQGMDQEFATSNLTSAKLKPLVDPGSSAFDKRYADALDSADARVLYQYQRFGLLDDSTYPSTAKTGVPPRTASPADGQVDEAAGNRLARELAEETGVLLKNEGSTLPLKRTRKSEIAVVGPTADLMPAAPNGERARGFGQRNNISPLDVLRQDAGNATITYAPGIDRVGKTVPSTALTTTEAGTTAGLTRVETDAEGKVVATTVDATLPGKQAGLVKGHTYTWTGYLNTPAADTYSLWLQRPAGAQTGDPAGYNQGINPGLQQGGGRGAAVNSTLTLDGVAQTLTAPSTILQNTYPNGPTVNGQYLGLDNGGASVPLTKGPHSIKLTYTPATNTAAAPGFRFAWAAHDADVKAAVKAARGASTAVVFVDDANTTTTAGDVGTLGPDQDALVKKVAAANPNTVVVLNTDGAVLMPWLRDVRSVLEMWYPGQEGGTATADLLYGEANPSAKLPMTFPASNKKTPFAGHPERSVGDDGQILWSEGLDMGYRWYVDKGVKPLFPFGHGLSYTKFALSGLTVTPAGDGTVTVSVKVKNTGKKRGATVAQVYVGTAKGLPKSVQQTKRSLVQFARADLEPGASTRLSMTVSARELSSWSTRTQQWVLGSGKRTFKVGTSVSSTPLSKTVTVS</sequence>
<accession>A0A1H2LRU2</accession>